<dbReference type="InterPro" id="IPR011083">
    <property type="entry name" value="Phage_tail_collar_dom"/>
</dbReference>
<dbReference type="SUPFAM" id="SSF88874">
    <property type="entry name" value="Receptor-binding domain of short tail fibre protein gp12"/>
    <property type="match status" value="1"/>
</dbReference>
<keyword evidence="2" id="KW-0614">Plasmid</keyword>
<sequence>MTLKIDPSVVLATRQYVDSETNKKIDKQAVKQTTGDSPTDVISQLGVTKALETKQPMGDYVTQLTFNKGLNNKIDKTQLVGTTGNSPDKVLSQKACDDNYAKKDSADPLKVGRLNVKSPSTHAYIELIAANGNTWRIGSNNNDQRSYFEKVGKFSIYLPEKAGTLALTSDINIPVGSPIPWPHETAPAGYLICNGQTFTKTDYPQLALAYPSGRLPILYGEFIRGLDLGGKVDPGRKILTNQGDAIRNMRGSYVQRAGSDQADNVTYPNITNAKGVFRSVLNKTSAFHTLGIVKPTGEEMVNFDASFEVPTANENRPRNVAFLYIVRAA</sequence>
<evidence type="ECO:0000313" key="2">
    <source>
        <dbReference type="EMBL" id="WGM04008.1"/>
    </source>
</evidence>
<name>A0AA95GRM2_9GAMM</name>
<dbReference type="PANTHER" id="PTHR35191">
    <property type="entry name" value="PROPHAGE SIDE TAIL FIBER PROTEIN HOMOLOG STFQ-RELATED"/>
    <property type="match status" value="1"/>
</dbReference>
<dbReference type="Proteomes" id="UP001177595">
    <property type="component" value="Plasmid paPv10"/>
</dbReference>
<geneLocation type="plasmid" evidence="2 3">
    <name>paPv10</name>
</geneLocation>
<dbReference type="EMBL" id="CP123514">
    <property type="protein sequence ID" value="WGM04008.1"/>
    <property type="molecule type" value="Genomic_DNA"/>
</dbReference>
<reference evidence="2" key="1">
    <citation type="submission" date="2023-04" db="EMBL/GenBank/DDBJ databases">
        <title>Genome dynamics across the evolutionary transition to endosymbiosis.</title>
        <authorList>
            <person name="Siozios S."/>
            <person name="Nadal-Jimenez P."/>
            <person name="Azagi T."/>
            <person name="Sprong H."/>
            <person name="Frost C.L."/>
            <person name="Parratt S.R."/>
            <person name="Taylor G."/>
            <person name="Brettell L."/>
            <person name="Lew K.C."/>
            <person name="Croft L."/>
            <person name="King K.C."/>
            <person name="Brockhurst M.A."/>
            <person name="Hypsa V."/>
            <person name="Novakova E."/>
            <person name="Darby A.C."/>
            <person name="Hurst G.D.D."/>
        </authorList>
    </citation>
    <scope>NUCLEOTIDE SEQUENCE</scope>
    <source>
        <strain evidence="2">APv</strain>
        <plasmid evidence="2">paPv10</plasmid>
    </source>
</reference>
<evidence type="ECO:0000259" key="1">
    <source>
        <dbReference type="Pfam" id="PF07484"/>
    </source>
</evidence>
<dbReference type="AlphaFoldDB" id="A0AA95GRM2"/>
<feature type="domain" description="Phage tail collar" evidence="1">
    <location>
        <begin position="176"/>
        <end position="223"/>
    </location>
</feature>
<dbReference type="InterPro" id="IPR051934">
    <property type="entry name" value="Phage_Tail_Fiber_Structural"/>
</dbReference>
<accession>A0AA95GRM2</accession>
<dbReference type="Gene3D" id="3.90.1340.10">
    <property type="entry name" value="Phage tail collar domain"/>
    <property type="match status" value="1"/>
</dbReference>
<dbReference type="InterPro" id="IPR037053">
    <property type="entry name" value="Phage_tail_collar_dom_sf"/>
</dbReference>
<dbReference type="Pfam" id="PF07484">
    <property type="entry name" value="Collar"/>
    <property type="match status" value="1"/>
</dbReference>
<evidence type="ECO:0000313" key="3">
    <source>
        <dbReference type="Proteomes" id="UP001177595"/>
    </source>
</evidence>
<organism evidence="2 3">
    <name type="scientific">Arsenophonus nasoniae</name>
    <name type="common">son-killer infecting Nasonia vitripennis</name>
    <dbReference type="NCBI Taxonomy" id="638"/>
    <lineage>
        <taxon>Bacteria</taxon>
        <taxon>Pseudomonadati</taxon>
        <taxon>Pseudomonadota</taxon>
        <taxon>Gammaproteobacteria</taxon>
        <taxon>Enterobacterales</taxon>
        <taxon>Morganellaceae</taxon>
        <taxon>Arsenophonus</taxon>
    </lineage>
</organism>
<gene>
    <name evidence="2" type="ORF">QE210_21250</name>
</gene>
<proteinExistence type="predicted"/>
<protein>
    <submittedName>
        <fullName evidence="2">Tail fiber protein</fullName>
    </submittedName>
</protein>
<dbReference type="PANTHER" id="PTHR35191:SF1">
    <property type="entry name" value="PROPHAGE SIDE TAIL FIBER PROTEIN HOMOLOG STFQ-RELATED"/>
    <property type="match status" value="1"/>
</dbReference>